<sequence length="199" mass="21969">MIDKPFSESCVQNRAPILAVLREWFADRRHVLEIGSGTGQHAVYFGAELPHLVWQTADVPPHHAGIRAWLDDAALPNVRPPLALDANDTAWHGGRYDAVFSANTLHIMSWPEVEHFFAGVDAVLEAGGVLAVYGPFNINGAFTSESNARFDAWLKARDPASGVRDFEAVDALARVHGLVLQQDIAMPANNRTLIWRRID</sequence>
<comment type="caution">
    <text evidence="1">The sequence shown here is derived from an EMBL/GenBank/DDBJ whole genome shotgun (WGS) entry which is preliminary data.</text>
</comment>
<dbReference type="STRING" id="1123392.GCA_000376425_00497"/>
<dbReference type="InterPro" id="IPR010342">
    <property type="entry name" value="DUF938"/>
</dbReference>
<keyword evidence="2" id="KW-1185">Reference proteome</keyword>
<evidence type="ECO:0000313" key="1">
    <source>
        <dbReference type="EMBL" id="KVW95533.1"/>
    </source>
</evidence>
<dbReference type="RefSeq" id="WP_059755858.1">
    <property type="nucleotide sequence ID" value="NZ_LDUG01000025.1"/>
</dbReference>
<dbReference type="PANTHER" id="PTHR20974:SF0">
    <property type="entry name" value="UPF0585 PROTEIN CG18661"/>
    <property type="match status" value="1"/>
</dbReference>
<dbReference type="SUPFAM" id="SSF53335">
    <property type="entry name" value="S-adenosyl-L-methionine-dependent methyltransferases"/>
    <property type="match status" value="1"/>
</dbReference>
<dbReference type="PATRIC" id="fig|36861.3.peg.1706"/>
<dbReference type="GO" id="GO:0032259">
    <property type="term" value="P:methylation"/>
    <property type="evidence" value="ECO:0007669"/>
    <property type="project" value="UniProtKB-KW"/>
</dbReference>
<gene>
    <name evidence="1" type="ORF">ABW22_10215</name>
</gene>
<reference evidence="1 2" key="1">
    <citation type="journal article" date="2015" name="Appl. Environ. Microbiol.">
        <title>Aerobic and Anaerobic Thiosulfate Oxidation by a Cold-Adapted, Subglacial Chemoautotroph.</title>
        <authorList>
            <person name="Harrold Z.R."/>
            <person name="Skidmore M.L."/>
            <person name="Hamilton T.L."/>
            <person name="Desch L."/>
            <person name="Amada K."/>
            <person name="van Gelder W."/>
            <person name="Glover K."/>
            <person name="Roden E.E."/>
            <person name="Boyd E.S."/>
        </authorList>
    </citation>
    <scope>NUCLEOTIDE SEQUENCE [LARGE SCALE GENOMIC DNA]</scope>
    <source>
        <strain evidence="1 2">RG</strain>
    </source>
</reference>
<name>A0A106BNQ8_THIDE</name>
<dbReference type="Proteomes" id="UP000064243">
    <property type="component" value="Unassembled WGS sequence"/>
</dbReference>
<organism evidence="1 2">
    <name type="scientific">Thiobacillus denitrificans</name>
    <dbReference type="NCBI Taxonomy" id="36861"/>
    <lineage>
        <taxon>Bacteria</taxon>
        <taxon>Pseudomonadati</taxon>
        <taxon>Pseudomonadota</taxon>
        <taxon>Betaproteobacteria</taxon>
        <taxon>Nitrosomonadales</taxon>
        <taxon>Thiobacillaceae</taxon>
        <taxon>Thiobacillus</taxon>
    </lineage>
</organism>
<keyword evidence="1" id="KW-0489">Methyltransferase</keyword>
<dbReference type="PANTHER" id="PTHR20974">
    <property type="entry name" value="UPF0585 PROTEIN CG18661"/>
    <property type="match status" value="1"/>
</dbReference>
<protein>
    <submittedName>
        <fullName evidence="1">Methylase</fullName>
    </submittedName>
</protein>
<dbReference type="GO" id="GO:0008168">
    <property type="term" value="F:methyltransferase activity"/>
    <property type="evidence" value="ECO:0007669"/>
    <property type="project" value="UniProtKB-KW"/>
</dbReference>
<proteinExistence type="predicted"/>
<dbReference type="AlphaFoldDB" id="A0A106BNQ8"/>
<accession>A0A106BNQ8</accession>
<keyword evidence="1" id="KW-0808">Transferase</keyword>
<dbReference type="Gene3D" id="3.40.50.150">
    <property type="entry name" value="Vaccinia Virus protein VP39"/>
    <property type="match status" value="1"/>
</dbReference>
<evidence type="ECO:0000313" key="2">
    <source>
        <dbReference type="Proteomes" id="UP000064243"/>
    </source>
</evidence>
<dbReference type="EMBL" id="LDUG01000025">
    <property type="protein sequence ID" value="KVW95533.1"/>
    <property type="molecule type" value="Genomic_DNA"/>
</dbReference>
<dbReference type="InterPro" id="IPR029063">
    <property type="entry name" value="SAM-dependent_MTases_sf"/>
</dbReference>
<dbReference type="Pfam" id="PF06080">
    <property type="entry name" value="DUF938"/>
    <property type="match status" value="1"/>
</dbReference>
<dbReference type="OrthoDB" id="9342562at2"/>